<evidence type="ECO:0000256" key="6">
    <source>
        <dbReference type="ARBA" id="ARBA00023180"/>
    </source>
</evidence>
<comment type="subcellular location">
    <subcellularLocation>
        <location evidence="1">Secreted</location>
    </subcellularLocation>
</comment>
<dbReference type="AlphaFoldDB" id="A0A4Z2GNP1"/>
<dbReference type="GO" id="GO:0004869">
    <property type="term" value="F:cysteine-type endopeptidase inhibitor activity"/>
    <property type="evidence" value="ECO:0007669"/>
    <property type="project" value="InterPro"/>
</dbReference>
<dbReference type="GO" id="GO:0072562">
    <property type="term" value="C:blood microparticle"/>
    <property type="evidence" value="ECO:0007669"/>
    <property type="project" value="TreeGrafter"/>
</dbReference>
<dbReference type="InterPro" id="IPR025760">
    <property type="entry name" value="Cystatin_Fetuin_A"/>
</dbReference>
<organism evidence="9 10">
    <name type="scientific">Liparis tanakae</name>
    <name type="common">Tanaka's snailfish</name>
    <dbReference type="NCBI Taxonomy" id="230148"/>
    <lineage>
        <taxon>Eukaryota</taxon>
        <taxon>Metazoa</taxon>
        <taxon>Chordata</taxon>
        <taxon>Craniata</taxon>
        <taxon>Vertebrata</taxon>
        <taxon>Euteleostomi</taxon>
        <taxon>Actinopterygii</taxon>
        <taxon>Neopterygii</taxon>
        <taxon>Teleostei</taxon>
        <taxon>Neoteleostei</taxon>
        <taxon>Acanthomorphata</taxon>
        <taxon>Eupercaria</taxon>
        <taxon>Perciformes</taxon>
        <taxon>Cottioidei</taxon>
        <taxon>Cottales</taxon>
        <taxon>Liparidae</taxon>
        <taxon>Liparis</taxon>
    </lineage>
</organism>
<dbReference type="Gene3D" id="3.10.450.10">
    <property type="match status" value="1"/>
</dbReference>
<reference evidence="9 10" key="1">
    <citation type="submission" date="2019-03" db="EMBL/GenBank/DDBJ databases">
        <title>First draft genome of Liparis tanakae, snailfish: a comprehensive survey of snailfish specific genes.</title>
        <authorList>
            <person name="Kim W."/>
            <person name="Song I."/>
            <person name="Jeong J.-H."/>
            <person name="Kim D."/>
            <person name="Kim S."/>
            <person name="Ryu S."/>
            <person name="Song J.Y."/>
            <person name="Lee S.K."/>
        </authorList>
    </citation>
    <scope>NUCLEOTIDE SEQUENCE [LARGE SCALE GENOMIC DNA]</scope>
    <source>
        <tissue evidence="9">Muscle</tissue>
    </source>
</reference>
<keyword evidence="4" id="KW-0677">Repeat</keyword>
<dbReference type="PANTHER" id="PTHR13814:SF6">
    <property type="entry name" value="ALPHA-2-HS-GLYCOPROTEIN"/>
    <property type="match status" value="1"/>
</dbReference>
<evidence type="ECO:0000256" key="7">
    <source>
        <dbReference type="SAM" id="MobiDB-lite"/>
    </source>
</evidence>
<keyword evidence="3" id="KW-0732">Signal</keyword>
<keyword evidence="10" id="KW-1185">Reference proteome</keyword>
<sequence>MRTDRRHTGELTPTSRQRNANRHICVSKMGKMDKSSQSSSLLREQKREMKFLGITLILGLLAGVWAQINVVRPQCDSPEAEEAALVAQDFLNAQHIHGYKYALNRIEDIKIYTKPNGDMTYVLEVELLETDCHVLDPTPLENCTVRPKILTAIEGDCDVVLKKAGGALTVTAFKCKTDESTEDLCLGCATLLPLNDTTALDFVHASLGTLNKITPDTKFAILEVGRMSSQTLGICAARGFSTDHTVDCKMFAALNQESQLKWYLKPLQWLLLIQLQMLEHSQNPQPLALEEGEQSLSHCQTQNMPLKEGIVAQDRVKSSSWLFGLWLRVEKVGIEGLLYLATSCFGLRRPRTSSWLFELWLRVVGEGKGGLQYSVPSGFMLWRPWSSSWLFGLWLRVEKVGIEGLLYLATSGFGLRRPRTSSWLFELWLRVVSEGKGGLQYSVPSGFMLWRPWSSSWLFGVWLRVEKVGIEGLLYLATSGFGLRRPWTSSWLFGLWPRVEGEGIEGLLYLAQSGFRLWRP</sequence>
<evidence type="ECO:0000259" key="8">
    <source>
        <dbReference type="PROSITE" id="PS51529"/>
    </source>
</evidence>
<dbReference type="InterPro" id="IPR046350">
    <property type="entry name" value="Cystatin_sf"/>
</dbReference>
<dbReference type="InterPro" id="IPR000010">
    <property type="entry name" value="Cystatin_dom"/>
</dbReference>
<evidence type="ECO:0000256" key="3">
    <source>
        <dbReference type="ARBA" id="ARBA00022729"/>
    </source>
</evidence>
<feature type="domain" description="Cystatin fetuin-A-type" evidence="8">
    <location>
        <begin position="70"/>
        <end position="178"/>
    </location>
</feature>
<dbReference type="SUPFAM" id="SSF54403">
    <property type="entry name" value="Cystatin/monellin"/>
    <property type="match status" value="1"/>
</dbReference>
<comment type="caution">
    <text evidence="9">The sequence shown here is derived from an EMBL/GenBank/DDBJ whole genome shotgun (WGS) entry which is preliminary data.</text>
</comment>
<dbReference type="PROSITE" id="PS51529">
    <property type="entry name" value="CYSTATIN_FETUIN_A"/>
    <property type="match status" value="1"/>
</dbReference>
<evidence type="ECO:0000313" key="10">
    <source>
        <dbReference type="Proteomes" id="UP000314294"/>
    </source>
</evidence>
<dbReference type="InterPro" id="IPR050735">
    <property type="entry name" value="Kininogen_Fetuin_HRG"/>
</dbReference>
<feature type="region of interest" description="Disordered" evidence="7">
    <location>
        <begin position="1"/>
        <end position="22"/>
    </location>
</feature>
<dbReference type="EMBL" id="SRLO01000487">
    <property type="protein sequence ID" value="TNN54364.1"/>
    <property type="molecule type" value="Genomic_DNA"/>
</dbReference>
<evidence type="ECO:0000256" key="1">
    <source>
        <dbReference type="ARBA" id="ARBA00004613"/>
    </source>
</evidence>
<evidence type="ECO:0000256" key="4">
    <source>
        <dbReference type="ARBA" id="ARBA00022737"/>
    </source>
</evidence>
<proteinExistence type="predicted"/>
<name>A0A4Z2GNP1_9TELE</name>
<dbReference type="SMART" id="SM00043">
    <property type="entry name" value="CY"/>
    <property type="match status" value="1"/>
</dbReference>
<dbReference type="Proteomes" id="UP000314294">
    <property type="component" value="Unassembled WGS sequence"/>
</dbReference>
<accession>A0A4Z2GNP1</accession>
<evidence type="ECO:0000256" key="2">
    <source>
        <dbReference type="ARBA" id="ARBA00022525"/>
    </source>
</evidence>
<gene>
    <name evidence="9" type="primary">AHSG_1</name>
    <name evidence="9" type="ORF">EYF80_035444</name>
</gene>
<dbReference type="PANTHER" id="PTHR13814">
    <property type="entry name" value="FETUIN"/>
    <property type="match status" value="1"/>
</dbReference>
<protein>
    <submittedName>
        <fullName evidence="9">Alpha-2-HS-glycoprotein</fullName>
    </submittedName>
</protein>
<keyword evidence="5" id="KW-1015">Disulfide bond</keyword>
<dbReference type="GO" id="GO:0031012">
    <property type="term" value="C:extracellular matrix"/>
    <property type="evidence" value="ECO:0007669"/>
    <property type="project" value="TreeGrafter"/>
</dbReference>
<keyword evidence="2" id="KW-0964">Secreted</keyword>
<dbReference type="CDD" id="cd00042">
    <property type="entry name" value="CY"/>
    <property type="match status" value="1"/>
</dbReference>
<keyword evidence="6" id="KW-0325">Glycoprotein</keyword>
<dbReference type="OrthoDB" id="8780871at2759"/>
<evidence type="ECO:0000313" key="9">
    <source>
        <dbReference type="EMBL" id="TNN54364.1"/>
    </source>
</evidence>
<dbReference type="FunFam" id="3.10.450.10:FF:000009">
    <property type="entry name" value="Alpha-2-HS-glycoprotein 2"/>
    <property type="match status" value="1"/>
</dbReference>
<evidence type="ECO:0000256" key="5">
    <source>
        <dbReference type="ARBA" id="ARBA00023157"/>
    </source>
</evidence>